<sequence>MKMLPLPDGPLGDLHRRLRDLHRDAGLPGAPHMAAKTDYTHSTMRRLMVDAATPRWPVLLAALVRLCPLAQWPLEPTIREFHRLFEAVTSDASTGTDVAPAPVLVDDPAESARQAGSTSARALVVGVNTDRAGLVDAHVSELGDVLLELNGRRTDRVHVVTDLPAADVEPTLRRLSAVIDPPDEQLVHLIGPGAHGSRSVYFAATEPADGLHLGAFLERLEDVKGPNTLVLLDIAVSASDGTHNPQRWRLLSGHDGRVAVLGVVIPGQPQLLGRFSEAVAVVLRRLHQGTLPIHPREPFVPLSYLRDAIRRELTLTPGKAPLPAHFFVDDVPVGNLEQAKFVLNRRYRPDNGVRLELAQDDEARAFLDELAAEAPALDPGHYFGRAAGRPGADVRSPVLFSGREAELSTLQTWLDEQAPATALRVVTGQPGAGKSALLGMIVCAAHPSLAALRVFGSARRQPPGTFAAAHARGLLVQEVVRSIAVQLGLGREVRAASELLAALAARPADAAVPSIVIDALDEATAPREHLDLLLLPLAALERATAPGRPACRLLVGTRPWPEFEQLIRRATATGGLCDLDEVPWARQRDELSTYLSRRLQTPFFDEHAFGEADAETLARRIADNLTDPRRNRAARGGPFLVAVLHAHRLMRAASRPGADPMSLRVPAHLGEVLELDLAARSPDRLLRPMLVALAQARGAGIPERLLRDTTATMATAFQRRSAPQARRIPRPSEDRIADLLASVSFYLRRSPGPDGTTHYRFFHQALSDYMTEHPGGPSEDWR</sequence>
<accession>A0A2T0REG0</accession>
<dbReference type="AlphaFoldDB" id="A0A2T0REG0"/>
<dbReference type="Proteomes" id="UP000239209">
    <property type="component" value="Unassembled WGS sequence"/>
</dbReference>
<gene>
    <name evidence="1" type="ORF">CLV70_1313</name>
</gene>
<dbReference type="EMBL" id="PVZG01000031">
    <property type="protein sequence ID" value="PRY19545.1"/>
    <property type="molecule type" value="Genomic_DNA"/>
</dbReference>
<name>A0A2T0REG0_9ACTN</name>
<proteinExistence type="predicted"/>
<protein>
    <submittedName>
        <fullName evidence="1">Uncharacterized protein</fullName>
    </submittedName>
</protein>
<evidence type="ECO:0000313" key="2">
    <source>
        <dbReference type="Proteomes" id="UP000239209"/>
    </source>
</evidence>
<evidence type="ECO:0000313" key="1">
    <source>
        <dbReference type="EMBL" id="PRY19545.1"/>
    </source>
</evidence>
<comment type="caution">
    <text evidence="1">The sequence shown here is derived from an EMBL/GenBank/DDBJ whole genome shotgun (WGS) entry which is preliminary data.</text>
</comment>
<organism evidence="1 2">
    <name type="scientific">Pseudosporangium ferrugineum</name>
    <dbReference type="NCBI Taxonomy" id="439699"/>
    <lineage>
        <taxon>Bacteria</taxon>
        <taxon>Bacillati</taxon>
        <taxon>Actinomycetota</taxon>
        <taxon>Actinomycetes</taxon>
        <taxon>Micromonosporales</taxon>
        <taxon>Micromonosporaceae</taxon>
        <taxon>Pseudosporangium</taxon>
    </lineage>
</organism>
<keyword evidence="2" id="KW-1185">Reference proteome</keyword>
<reference evidence="1 2" key="1">
    <citation type="submission" date="2018-03" db="EMBL/GenBank/DDBJ databases">
        <title>Genomic Encyclopedia of Archaeal and Bacterial Type Strains, Phase II (KMG-II): from individual species to whole genera.</title>
        <authorList>
            <person name="Goeker M."/>
        </authorList>
    </citation>
    <scope>NUCLEOTIDE SEQUENCE [LARGE SCALE GENOMIC DNA]</scope>
    <source>
        <strain evidence="1 2">DSM 45348</strain>
    </source>
</reference>